<reference evidence="2 3" key="1">
    <citation type="submission" date="2015-09" db="EMBL/GenBank/DDBJ databases">
        <title>Sorangium comparison.</title>
        <authorList>
            <person name="Zaburannyi N."/>
            <person name="Bunk B."/>
            <person name="Overmann J."/>
            <person name="Mueller R."/>
        </authorList>
    </citation>
    <scope>NUCLEOTIDE SEQUENCE [LARGE SCALE GENOMIC DNA]</scope>
    <source>
        <strain evidence="2 3">So ce26</strain>
    </source>
</reference>
<dbReference type="RefSeq" id="WP_104977358.1">
    <property type="nucleotide sequence ID" value="NZ_CP012673.1"/>
</dbReference>
<dbReference type="PROSITE" id="PS51257">
    <property type="entry name" value="PROKAR_LIPOPROTEIN"/>
    <property type="match status" value="1"/>
</dbReference>
<name>A0A2L0EJB7_SORCE</name>
<feature type="region of interest" description="Disordered" evidence="1">
    <location>
        <begin position="52"/>
        <end position="109"/>
    </location>
</feature>
<evidence type="ECO:0000256" key="1">
    <source>
        <dbReference type="SAM" id="MobiDB-lite"/>
    </source>
</evidence>
<protein>
    <submittedName>
        <fullName evidence="2">Uncharacterized protein</fullName>
    </submittedName>
</protein>
<evidence type="ECO:0000313" key="2">
    <source>
        <dbReference type="EMBL" id="AUX39385.1"/>
    </source>
</evidence>
<sequence length="235" mass="24859">MNYKRHLLAIAAIAIWVLTACNWTVGDCYPREEWEEGGGAAPPIGGPVVIISSSGSGDFGDAPPEGPYGNSERKIQCNKTDSEEEGPSDSSEKPTESPTSPPDPCKQSGAPLMGCTGVKPFDPRAFRFVTIVSYDGIGVAGGWQEAKADLFFAHNQEGDAACKVRVGMPLRAEAWGNISAATAAVYTANVANACTAELYKGGGEDFPPGVFCELFIACLKKEFPREHIGLGARIN</sequence>
<accession>A0A2L0EJB7</accession>
<evidence type="ECO:0000313" key="3">
    <source>
        <dbReference type="Proteomes" id="UP000238348"/>
    </source>
</evidence>
<dbReference type="EMBL" id="CP012673">
    <property type="protein sequence ID" value="AUX39385.1"/>
    <property type="molecule type" value="Genomic_DNA"/>
</dbReference>
<dbReference type="AlphaFoldDB" id="A0A2L0EJB7"/>
<proteinExistence type="predicted"/>
<feature type="compositionally biased region" description="Low complexity" evidence="1">
    <location>
        <begin position="52"/>
        <end position="63"/>
    </location>
</feature>
<dbReference type="Proteomes" id="UP000238348">
    <property type="component" value="Chromosome"/>
</dbReference>
<organism evidence="2 3">
    <name type="scientific">Sorangium cellulosum</name>
    <name type="common">Polyangium cellulosum</name>
    <dbReference type="NCBI Taxonomy" id="56"/>
    <lineage>
        <taxon>Bacteria</taxon>
        <taxon>Pseudomonadati</taxon>
        <taxon>Myxococcota</taxon>
        <taxon>Polyangia</taxon>
        <taxon>Polyangiales</taxon>
        <taxon>Polyangiaceae</taxon>
        <taxon>Sorangium</taxon>
    </lineage>
</organism>
<gene>
    <name evidence="2" type="ORF">SOCE26_007760</name>
</gene>